<feature type="repeat" description="Solcar" evidence="10">
    <location>
        <begin position="246"/>
        <end position="331"/>
    </location>
</feature>
<accession>A0A7S3L234</accession>
<evidence type="ECO:0000256" key="11">
    <source>
        <dbReference type="RuleBase" id="RU000488"/>
    </source>
</evidence>
<evidence type="ECO:0000256" key="10">
    <source>
        <dbReference type="PROSITE-ProRule" id="PRU00282"/>
    </source>
</evidence>
<comment type="similarity">
    <text evidence="2 11">Belongs to the mitochondrial carrier (TC 2.A.29) family.</text>
</comment>
<evidence type="ECO:0000256" key="6">
    <source>
        <dbReference type="ARBA" id="ARBA00022792"/>
    </source>
</evidence>
<dbReference type="GO" id="GO:1990547">
    <property type="term" value="P:mitochondrial phosphate ion transmembrane transport"/>
    <property type="evidence" value="ECO:0007669"/>
    <property type="project" value="InterPro"/>
</dbReference>
<organism evidence="13">
    <name type="scientific">Amphora coffeiformis</name>
    <dbReference type="NCBI Taxonomy" id="265554"/>
    <lineage>
        <taxon>Eukaryota</taxon>
        <taxon>Sar</taxon>
        <taxon>Stramenopiles</taxon>
        <taxon>Ochrophyta</taxon>
        <taxon>Bacillariophyta</taxon>
        <taxon>Bacillariophyceae</taxon>
        <taxon>Bacillariophycidae</taxon>
        <taxon>Thalassiophysales</taxon>
        <taxon>Catenulaceae</taxon>
        <taxon>Amphora</taxon>
    </lineage>
</organism>
<feature type="repeat" description="Solcar" evidence="10">
    <location>
        <begin position="339"/>
        <end position="424"/>
    </location>
</feature>
<dbReference type="GO" id="GO:0005315">
    <property type="term" value="F:phosphate transmembrane transporter activity"/>
    <property type="evidence" value="ECO:0007669"/>
    <property type="project" value="InterPro"/>
</dbReference>
<keyword evidence="8" id="KW-0496">Mitochondrion</keyword>
<evidence type="ECO:0000256" key="7">
    <source>
        <dbReference type="ARBA" id="ARBA00022989"/>
    </source>
</evidence>
<dbReference type="Pfam" id="PF00153">
    <property type="entry name" value="Mito_carr"/>
    <property type="match status" value="3"/>
</dbReference>
<dbReference type="EMBL" id="HBIM01007663">
    <property type="protein sequence ID" value="CAE0408819.1"/>
    <property type="molecule type" value="Transcribed_RNA"/>
</dbReference>
<evidence type="ECO:0000256" key="9">
    <source>
        <dbReference type="ARBA" id="ARBA00023136"/>
    </source>
</evidence>
<keyword evidence="7" id="KW-1133">Transmembrane helix</keyword>
<dbReference type="SUPFAM" id="SSF103506">
    <property type="entry name" value="Mitochondrial carrier"/>
    <property type="match status" value="1"/>
</dbReference>
<feature type="region of interest" description="Disordered" evidence="12">
    <location>
        <begin position="147"/>
        <end position="186"/>
    </location>
</feature>
<dbReference type="AlphaFoldDB" id="A0A7S3L234"/>
<feature type="compositionally biased region" description="Low complexity" evidence="12">
    <location>
        <begin position="112"/>
        <end position="121"/>
    </location>
</feature>
<feature type="region of interest" description="Disordered" evidence="12">
    <location>
        <begin position="91"/>
        <end position="121"/>
    </location>
</feature>
<dbReference type="InterPro" id="IPR023395">
    <property type="entry name" value="MCP_dom_sf"/>
</dbReference>
<protein>
    <recommendedName>
        <fullName evidence="14">Mitochondrial carrier protein</fullName>
    </recommendedName>
</protein>
<keyword evidence="3 11" id="KW-0813">Transport</keyword>
<evidence type="ECO:0008006" key="14">
    <source>
        <dbReference type="Google" id="ProtNLM"/>
    </source>
</evidence>
<dbReference type="GO" id="GO:0005743">
    <property type="term" value="C:mitochondrial inner membrane"/>
    <property type="evidence" value="ECO:0007669"/>
    <property type="project" value="UniProtKB-SubCell"/>
</dbReference>
<proteinExistence type="inferred from homology"/>
<dbReference type="Gene3D" id="1.50.40.10">
    <property type="entry name" value="Mitochondrial carrier domain"/>
    <property type="match status" value="1"/>
</dbReference>
<evidence type="ECO:0000313" key="13">
    <source>
        <dbReference type="EMBL" id="CAE0408819.1"/>
    </source>
</evidence>
<dbReference type="PANTHER" id="PTHR45671">
    <property type="entry name" value="SOLUTE CARRIER FAMILY 25 (MITOCHONDRIAL CARRIER PHOSPHATE CARRIER), MEMBER 3, LIKE-RELATED-RELATED"/>
    <property type="match status" value="1"/>
</dbReference>
<gene>
    <name evidence="13" type="ORF">ACOF00016_LOCUS6529</name>
</gene>
<evidence type="ECO:0000256" key="8">
    <source>
        <dbReference type="ARBA" id="ARBA00023128"/>
    </source>
</evidence>
<evidence type="ECO:0000256" key="3">
    <source>
        <dbReference type="ARBA" id="ARBA00022448"/>
    </source>
</evidence>
<evidence type="ECO:0000256" key="12">
    <source>
        <dbReference type="SAM" id="MobiDB-lite"/>
    </source>
</evidence>
<feature type="repeat" description="Solcar" evidence="10">
    <location>
        <begin position="434"/>
        <end position="519"/>
    </location>
</feature>
<keyword evidence="6" id="KW-0999">Mitochondrion inner membrane</keyword>
<reference evidence="13" key="1">
    <citation type="submission" date="2021-01" db="EMBL/GenBank/DDBJ databases">
        <authorList>
            <person name="Corre E."/>
            <person name="Pelletier E."/>
            <person name="Niang G."/>
            <person name="Scheremetjew M."/>
            <person name="Finn R."/>
            <person name="Kale V."/>
            <person name="Holt S."/>
            <person name="Cochrane G."/>
            <person name="Meng A."/>
            <person name="Brown T."/>
            <person name="Cohen L."/>
        </authorList>
    </citation>
    <scope>NUCLEOTIDE SEQUENCE</scope>
    <source>
        <strain evidence="13">CCMP127</strain>
    </source>
</reference>
<dbReference type="PANTHER" id="PTHR45671:SF12">
    <property type="entry name" value="MITOCHONDRIAL PHOSPHATE CARRIER PROTEIN"/>
    <property type="match status" value="1"/>
</dbReference>
<evidence type="ECO:0000256" key="1">
    <source>
        <dbReference type="ARBA" id="ARBA00004448"/>
    </source>
</evidence>
<keyword evidence="4 10" id="KW-0812">Transmembrane</keyword>
<dbReference type="InterPro" id="IPR018108">
    <property type="entry name" value="MCP_transmembrane"/>
</dbReference>
<dbReference type="InterPro" id="IPR044677">
    <property type="entry name" value="SLC25A3/Pic2/Mir1-like"/>
</dbReference>
<sequence>MMLNFSATTATTATFTPRTAAIATASLPNISPTTRGPKRRMRTATMTILSPTRSLVLTLFIMSCIIHDNNFSLVQAFSPVTRRPCGSFHSSSHHRHYGGGGGRKPTIGGGTFTSSSGNGSGTTTCLPFASNRCTMTPTTTATRLSIAHTPNVHRHNNKSNNDEEQDSTPTETVSSSSSSSSWLPFSNEEPYEEVDWLTIIDPPHEEPPLSNSKVHDPLTVQDWQTIGVTVASLTAFMSVLMKFSGPGAWRYYLAGGVCAAVSHAIPVPIDVIKTRKQVDPLYCNLSMPQATRKLMETEGLSALFVGMGPTVWGYFLEGAVKFGVYEILKPWIALLLPNSQFLSFCACAAVSGLAAGIMLCPMEALRIRLVAEPRYAAQGWIRGGLRMLRAESGAGLTRGLTPMLYKQIPYTITKNVSFDFLTKFLYKTTATSAGSLVIPFVAAAAASVLSCLSSQPGDMLLSVVNAHEGERRRTRDVMKQIFHSDRGVRGFFVGVKTRFLHVGMIVTVQLLIYDFVKRLAGIAATGSV</sequence>
<feature type="compositionally biased region" description="Gly residues" evidence="12">
    <location>
        <begin position="98"/>
        <end position="111"/>
    </location>
</feature>
<name>A0A7S3L234_9STRA</name>
<evidence type="ECO:0000256" key="2">
    <source>
        <dbReference type="ARBA" id="ARBA00006375"/>
    </source>
</evidence>
<keyword evidence="5" id="KW-0677">Repeat</keyword>
<comment type="subcellular location">
    <subcellularLocation>
        <location evidence="1">Mitochondrion inner membrane</location>
        <topology evidence="1">Multi-pass membrane protein</topology>
    </subcellularLocation>
</comment>
<evidence type="ECO:0000256" key="5">
    <source>
        <dbReference type="ARBA" id="ARBA00022737"/>
    </source>
</evidence>
<evidence type="ECO:0000256" key="4">
    <source>
        <dbReference type="ARBA" id="ARBA00022692"/>
    </source>
</evidence>
<keyword evidence="9 10" id="KW-0472">Membrane</keyword>
<dbReference type="PROSITE" id="PS50920">
    <property type="entry name" value="SOLCAR"/>
    <property type="match status" value="3"/>
</dbReference>